<dbReference type="InterPro" id="IPR000120">
    <property type="entry name" value="Amidase"/>
</dbReference>
<sequence>MSIVSLSNGSGSKINRTDLDALAANLNFTLPDGQDADDYLTILRSFEAIMCNIERAPDYTPPLLQPTPSTTTTPRTYRKPKPDSNPFNAWSRRCEIASSSPENNLLHDRTVAIKDNISIAGLPTTVGIPKSLFPADGDEGELWISSVDATVISRILNAGGIIKGTSTCESFCASPLSFTSATGPVHNPRLHGYTAGGSSSGSAVLVAAHLLASTTTPTAATEGMNRGDTVELAIGSDQAGSVRIPASYNGIYGLKPTFGLVPYAGAASMSPMIDHIGPLATNLEDIAALLEAMAGYDGLDPRMSPESPVRSQVKPYLHTLRENREAILEATRPGDNFRVGLLTESFSVPGISNDVKETVYEAAKTFFEATGAAVTEISVPMHLEGPIIWTAATRPSMSSHLVQGNPSGHLSYLPPRARIQWPLSQTAFETLTANNPAVVNIMFSELLAKRFGYCTPGLEAKAHRKAFELRAAYDKALEEVDILVTPCAPTVAMPHPPSADLKEGEGPSILDRLRVAVGLTSNACPFNITGHPGLSVPCGYSEPRRPDVSLPIGLQIVGRRWEDEQVMMAAALFERGRELVEGGETQLA</sequence>
<protein>
    <recommendedName>
        <fullName evidence="2">Amidase domain-containing protein</fullName>
    </recommendedName>
</protein>
<dbReference type="AlphaFoldDB" id="A0A0U5FM30"/>
<feature type="domain" description="Amidase" evidence="2">
    <location>
        <begin position="229"/>
        <end position="566"/>
    </location>
</feature>
<accession>A0A0U5FM30</accession>
<name>A0A0U5FM30_ASPCI</name>
<proteinExistence type="predicted"/>
<dbReference type="GO" id="GO:0003824">
    <property type="term" value="F:catalytic activity"/>
    <property type="evidence" value="ECO:0007669"/>
    <property type="project" value="InterPro"/>
</dbReference>
<feature type="region of interest" description="Disordered" evidence="1">
    <location>
        <begin position="57"/>
        <end position="84"/>
    </location>
</feature>
<dbReference type="PANTHER" id="PTHR11895">
    <property type="entry name" value="TRANSAMIDASE"/>
    <property type="match status" value="1"/>
</dbReference>
<organism evidence="3 4">
    <name type="scientific">Aspergillus calidoustus</name>
    <dbReference type="NCBI Taxonomy" id="454130"/>
    <lineage>
        <taxon>Eukaryota</taxon>
        <taxon>Fungi</taxon>
        <taxon>Dikarya</taxon>
        <taxon>Ascomycota</taxon>
        <taxon>Pezizomycotina</taxon>
        <taxon>Eurotiomycetes</taxon>
        <taxon>Eurotiomycetidae</taxon>
        <taxon>Eurotiales</taxon>
        <taxon>Aspergillaceae</taxon>
        <taxon>Aspergillus</taxon>
        <taxon>Aspergillus subgen. Nidulantes</taxon>
    </lineage>
</organism>
<evidence type="ECO:0000313" key="3">
    <source>
        <dbReference type="EMBL" id="CEL00448.1"/>
    </source>
</evidence>
<evidence type="ECO:0000313" key="4">
    <source>
        <dbReference type="Proteomes" id="UP000054771"/>
    </source>
</evidence>
<reference evidence="4" key="1">
    <citation type="journal article" date="2016" name="Genome Announc.">
        <title>Draft genome sequences of fungus Aspergillus calidoustus.</title>
        <authorList>
            <person name="Horn F."/>
            <person name="Linde J."/>
            <person name="Mattern D.J."/>
            <person name="Walther G."/>
            <person name="Guthke R."/>
            <person name="Scherlach K."/>
            <person name="Martin K."/>
            <person name="Brakhage A.A."/>
            <person name="Petzke L."/>
            <person name="Valiante V."/>
        </authorList>
    </citation>
    <scope>NUCLEOTIDE SEQUENCE [LARGE SCALE GENOMIC DNA]</scope>
    <source>
        <strain evidence="4">SF006504</strain>
    </source>
</reference>
<evidence type="ECO:0000256" key="1">
    <source>
        <dbReference type="SAM" id="MobiDB-lite"/>
    </source>
</evidence>
<dbReference type="InterPro" id="IPR036928">
    <property type="entry name" value="AS_sf"/>
</dbReference>
<keyword evidence="4" id="KW-1185">Reference proteome</keyword>
<feature type="compositionally biased region" description="Low complexity" evidence="1">
    <location>
        <begin position="66"/>
        <end position="75"/>
    </location>
</feature>
<dbReference type="EMBL" id="CDMC01000001">
    <property type="protein sequence ID" value="CEL00448.1"/>
    <property type="molecule type" value="Genomic_DNA"/>
</dbReference>
<dbReference type="PANTHER" id="PTHR11895:SF171">
    <property type="entry name" value="AMIDASE DOMAIN-CONTAINING PROTEIN"/>
    <property type="match status" value="1"/>
</dbReference>
<dbReference type="Gene3D" id="3.90.1300.10">
    <property type="entry name" value="Amidase signature (AS) domain"/>
    <property type="match status" value="1"/>
</dbReference>
<dbReference type="STRING" id="454130.A0A0U5FM30"/>
<dbReference type="SUPFAM" id="SSF75304">
    <property type="entry name" value="Amidase signature (AS) enzymes"/>
    <property type="match status" value="1"/>
</dbReference>
<dbReference type="OrthoDB" id="1879366at2759"/>
<dbReference type="Pfam" id="PF01425">
    <property type="entry name" value="Amidase"/>
    <property type="match status" value="2"/>
</dbReference>
<feature type="domain" description="Amidase" evidence="2">
    <location>
        <begin position="102"/>
        <end position="211"/>
    </location>
</feature>
<gene>
    <name evidence="3" type="ORF">ASPCAL00048</name>
</gene>
<dbReference type="OMA" id="NPLGAWY"/>
<evidence type="ECO:0000259" key="2">
    <source>
        <dbReference type="Pfam" id="PF01425"/>
    </source>
</evidence>
<dbReference type="Proteomes" id="UP000054771">
    <property type="component" value="Unassembled WGS sequence"/>
</dbReference>
<dbReference type="InterPro" id="IPR023631">
    <property type="entry name" value="Amidase_dom"/>
</dbReference>